<sequence>MASTRNKNSIRDYSSEQRIFQDINSYQTFQNSAYGEAHTTNLPGLGFNCASIPREKLSGNPIDIESTLFGIGSTNLVEPQAPVHPQLNCIKHKDIIDKVEFVMPEPLVIEKNQRPRPLN</sequence>
<evidence type="ECO:0000313" key="1">
    <source>
        <dbReference type="EMBL" id="QHS94955.1"/>
    </source>
</evidence>
<name>A0A6C0BR89_9ZZZZ</name>
<proteinExistence type="predicted"/>
<dbReference type="EMBL" id="MN739236">
    <property type="protein sequence ID" value="QHS94955.1"/>
    <property type="molecule type" value="Genomic_DNA"/>
</dbReference>
<dbReference type="AlphaFoldDB" id="A0A6C0BR89"/>
<protein>
    <submittedName>
        <fullName evidence="1">Uncharacterized protein</fullName>
    </submittedName>
</protein>
<reference evidence="1" key="1">
    <citation type="journal article" date="2020" name="Nature">
        <title>Giant virus diversity and host interactions through global metagenomics.</title>
        <authorList>
            <person name="Schulz F."/>
            <person name="Roux S."/>
            <person name="Paez-Espino D."/>
            <person name="Jungbluth S."/>
            <person name="Walsh D.A."/>
            <person name="Denef V.J."/>
            <person name="McMahon K.D."/>
            <person name="Konstantinidis K.T."/>
            <person name="Eloe-Fadrosh E.A."/>
            <person name="Kyrpides N.C."/>
            <person name="Woyke T."/>
        </authorList>
    </citation>
    <scope>NUCLEOTIDE SEQUENCE</scope>
    <source>
        <strain evidence="1">GVMAG-M-3300018428-16</strain>
    </source>
</reference>
<organism evidence="1">
    <name type="scientific">viral metagenome</name>
    <dbReference type="NCBI Taxonomy" id="1070528"/>
    <lineage>
        <taxon>unclassified sequences</taxon>
        <taxon>metagenomes</taxon>
        <taxon>organismal metagenomes</taxon>
    </lineage>
</organism>
<accession>A0A6C0BR89</accession>